<name>A0A151I2L4_9HYME</name>
<sequence length="96" mass="11087">MWEYSRRRSIRRNAPGRASVIPFENAATPTMEIAAALIRGESNSNRLRNEVILTLKQHFIQRINADPDRTVAEVDCREVGELEKLNEMLEISQDDY</sequence>
<evidence type="ECO:0000313" key="1">
    <source>
        <dbReference type="EMBL" id="KYM81013.1"/>
    </source>
</evidence>
<protein>
    <submittedName>
        <fullName evidence="1">Uncharacterized protein</fullName>
    </submittedName>
</protein>
<reference evidence="1 2" key="1">
    <citation type="submission" date="2015-09" db="EMBL/GenBank/DDBJ databases">
        <title>Atta colombica WGS genome.</title>
        <authorList>
            <person name="Nygaard S."/>
            <person name="Hu H."/>
            <person name="Boomsma J."/>
            <person name="Zhang G."/>
        </authorList>
    </citation>
    <scope>NUCLEOTIDE SEQUENCE [LARGE SCALE GENOMIC DNA]</scope>
    <source>
        <strain evidence="1">Treedump-2</strain>
        <tissue evidence="1">Whole body</tissue>
    </source>
</reference>
<dbReference type="AlphaFoldDB" id="A0A151I2L4"/>
<accession>A0A151I2L4</accession>
<dbReference type="Proteomes" id="UP000078540">
    <property type="component" value="Unassembled WGS sequence"/>
</dbReference>
<gene>
    <name evidence="1" type="ORF">ALC53_08577</name>
</gene>
<evidence type="ECO:0000313" key="2">
    <source>
        <dbReference type="Proteomes" id="UP000078540"/>
    </source>
</evidence>
<dbReference type="EMBL" id="KQ976543">
    <property type="protein sequence ID" value="KYM81013.1"/>
    <property type="molecule type" value="Genomic_DNA"/>
</dbReference>
<proteinExistence type="predicted"/>
<organism evidence="1 2">
    <name type="scientific">Atta colombica</name>
    <dbReference type="NCBI Taxonomy" id="520822"/>
    <lineage>
        <taxon>Eukaryota</taxon>
        <taxon>Metazoa</taxon>
        <taxon>Ecdysozoa</taxon>
        <taxon>Arthropoda</taxon>
        <taxon>Hexapoda</taxon>
        <taxon>Insecta</taxon>
        <taxon>Pterygota</taxon>
        <taxon>Neoptera</taxon>
        <taxon>Endopterygota</taxon>
        <taxon>Hymenoptera</taxon>
        <taxon>Apocrita</taxon>
        <taxon>Aculeata</taxon>
        <taxon>Formicoidea</taxon>
        <taxon>Formicidae</taxon>
        <taxon>Myrmicinae</taxon>
        <taxon>Atta</taxon>
    </lineage>
</organism>
<keyword evidence="2" id="KW-1185">Reference proteome</keyword>